<dbReference type="HOGENOM" id="CLU_3072786_0_0_1"/>
<name>M4C428_HYAAE</name>
<keyword evidence="2" id="KW-1185">Reference proteome</keyword>
<evidence type="ECO:0000313" key="2">
    <source>
        <dbReference type="Proteomes" id="UP000011713"/>
    </source>
</evidence>
<dbReference type="VEuPathDB" id="FungiDB:HpaG813846"/>
<reference evidence="1" key="2">
    <citation type="submission" date="2015-06" db="UniProtKB">
        <authorList>
            <consortium name="EnsemblProtists"/>
        </authorList>
    </citation>
    <scope>IDENTIFICATION</scope>
    <source>
        <strain evidence="1">Emoy2</strain>
    </source>
</reference>
<accession>M4C428</accession>
<reference evidence="2" key="1">
    <citation type="journal article" date="2010" name="Science">
        <title>Signatures of adaptation to obligate biotrophy in the Hyaloperonospora arabidopsidis genome.</title>
        <authorList>
            <person name="Baxter L."/>
            <person name="Tripathy S."/>
            <person name="Ishaque N."/>
            <person name="Boot N."/>
            <person name="Cabral A."/>
            <person name="Kemen E."/>
            <person name="Thines M."/>
            <person name="Ah-Fong A."/>
            <person name="Anderson R."/>
            <person name="Badejoko W."/>
            <person name="Bittner-Eddy P."/>
            <person name="Boore J.L."/>
            <person name="Chibucos M.C."/>
            <person name="Coates M."/>
            <person name="Dehal P."/>
            <person name="Delehaunty K."/>
            <person name="Dong S."/>
            <person name="Downton P."/>
            <person name="Dumas B."/>
            <person name="Fabro G."/>
            <person name="Fronick C."/>
            <person name="Fuerstenberg S.I."/>
            <person name="Fulton L."/>
            <person name="Gaulin E."/>
            <person name="Govers F."/>
            <person name="Hughes L."/>
            <person name="Humphray S."/>
            <person name="Jiang R.H."/>
            <person name="Judelson H."/>
            <person name="Kamoun S."/>
            <person name="Kyung K."/>
            <person name="Meijer H."/>
            <person name="Minx P."/>
            <person name="Morris P."/>
            <person name="Nelson J."/>
            <person name="Phuntumart V."/>
            <person name="Qutob D."/>
            <person name="Rehmany A."/>
            <person name="Rougon-Cardoso A."/>
            <person name="Ryden P."/>
            <person name="Torto-Alalibo T."/>
            <person name="Studholme D."/>
            <person name="Wang Y."/>
            <person name="Win J."/>
            <person name="Wood J."/>
            <person name="Clifton S.W."/>
            <person name="Rogers J."/>
            <person name="Van den Ackerveken G."/>
            <person name="Jones J.D."/>
            <person name="McDowell J.M."/>
            <person name="Beynon J."/>
            <person name="Tyler B.M."/>
        </authorList>
    </citation>
    <scope>NUCLEOTIDE SEQUENCE [LARGE SCALE GENOMIC DNA]</scope>
    <source>
        <strain evidence="2">Emoy2</strain>
    </source>
</reference>
<dbReference type="EMBL" id="JH598196">
    <property type="status" value="NOT_ANNOTATED_CDS"/>
    <property type="molecule type" value="Genomic_DNA"/>
</dbReference>
<evidence type="ECO:0000313" key="1">
    <source>
        <dbReference type="EnsemblProtists" id="HpaP813846"/>
    </source>
</evidence>
<sequence length="53" mass="6180">MDEASRLDLDEALLPEDSWDGNLDADEFEVDKIFDARLERNTIYGRIHKQTLV</sequence>
<dbReference type="AlphaFoldDB" id="M4C428"/>
<protein>
    <submittedName>
        <fullName evidence="1">Uncharacterized protein</fullName>
    </submittedName>
</protein>
<organism evidence="1 2">
    <name type="scientific">Hyaloperonospora arabidopsidis (strain Emoy2)</name>
    <name type="common">Downy mildew agent</name>
    <name type="synonym">Peronospora arabidopsidis</name>
    <dbReference type="NCBI Taxonomy" id="559515"/>
    <lineage>
        <taxon>Eukaryota</taxon>
        <taxon>Sar</taxon>
        <taxon>Stramenopiles</taxon>
        <taxon>Oomycota</taxon>
        <taxon>Peronosporomycetes</taxon>
        <taxon>Peronosporales</taxon>
        <taxon>Peronosporaceae</taxon>
        <taxon>Hyaloperonospora</taxon>
    </lineage>
</organism>
<dbReference type="Proteomes" id="UP000011713">
    <property type="component" value="Unassembled WGS sequence"/>
</dbReference>
<proteinExistence type="predicted"/>
<dbReference type="InParanoid" id="M4C428"/>
<dbReference type="EnsemblProtists" id="HpaT813846">
    <property type="protein sequence ID" value="HpaP813846"/>
    <property type="gene ID" value="HpaG813846"/>
</dbReference>